<feature type="region of interest" description="Disordered" evidence="2">
    <location>
        <begin position="80"/>
        <end position="135"/>
    </location>
</feature>
<comment type="caution">
    <text evidence="4">The sequence shown here is derived from an EMBL/GenBank/DDBJ whole genome shotgun (WGS) entry which is preliminary data.</text>
</comment>
<dbReference type="PANTHER" id="PTHR28260:SF1">
    <property type="entry name" value="SPINDLE POLE BODY COMPONENT SPC105"/>
    <property type="match status" value="1"/>
</dbReference>
<keyword evidence="1" id="KW-0175">Coiled coil</keyword>
<feature type="compositionally biased region" description="Polar residues" evidence="2">
    <location>
        <begin position="250"/>
        <end position="259"/>
    </location>
</feature>
<sequence length="1474" mass="162639">MAPSGEFTLPATKRARKSIGAHLDMSRAMERENATVDVGSTLAANRKKSRSARPLLCRQIPPRSILKPTIAPLAEIPPLKRGKQSSVAAVGNARGPGATANEPSGSKIALKTEEEQQAAAREREERERRDARRKSLANRRVSFAAEATLHTFHEVEFDAKASAAASKPQNNQGFSDNQGDGQRKKRNSIAAQSNFHNVEDDTATSMIYSSDSEPADAVEEIAADEEEEVEEDSNSDSDDGTMMSVVTEEITGTSIGSDVSTDEGDESATIDEALRMAARRAATQQLDEDSDDGEEIIPSFGWAKKGNQQSSTQANRPKPSIPTPQFDVEQDDDGTEMDMEMDTDMEMTRAMGKIIKPTTVQSEPEQEQEMSMDVTRAFGGILSQNKGKSILSDSGDGDDVAMEEATMEFTTAIGGIHRTQATTTDEFDDDKNEDMSMELTSVMGGLLSQQKANAALARRRTLNRKSEAVRMDDATMDMTVGLGKIISAPPLDEEDEGDVSMAMDATMGMDMTVGLGRIISAPKRNNDNRNEDATMGMDMTVGLGRIISAPSQGEYDDEGNGDVTMGMEATMGMDMTMAIGGIIKNAATSPQPSEDLWLLDKTDKKSAEKDNALESQQSLKKALLGPGVTKTPESSSPGIRALQNKALRLSLDARTPTDTQDQARTPSPTKPSTPLHGSAVSKRALQRTPQSSPMKSSPVRSSPIRTPQSALKNTPRQANTSRTPSPVNTIQRLRRSFYRSNPDTGTRTPTVVLTPQGQKPAAVGVDITGLGSPKVAALFDRRESLSDSASKFVPGRRIVAFENPKALVEEVDKERHEELNRETLRKPLGRNLDGPREDKDATLNLREMINSLSPKRNPMRGRKSLHVGSARGLLGKRPQESEDEEDAEDNDGIKRLRGHQGSPVKNVRLQQPPSKEETTGRLTNPFRKSLGQGGKVSTTSFSSPLKGESATPRNQARFKDNQTVHDVSMHESPAQGEAQQGDGDDERIHLQDFLDMTSIRFMELTTTKRRPTMMPTTSKFGESGDGEDDLSLERCVVAGACTVPMLELYQHSCRELKKYIAEGRRIVKEIETETFEDNPHLFREYITATPEVKALMDNQFKNVKTHARHLSKAMWYEWRMKLQDGLKEGLISISEGMKDDEKLLKQEETLLTSVMPAVMSRYESLLEESSQLEEVVKELADCDPVQLENARDELVTLDEDIAEKKRLIAKLRRDFQESEADVEQLSAQKQKYLEEIKEAEVVREESRGWTSNEVNSFKERVDAVEKEHGWTVTGISGSTLSMTYKREIEIVFDITSFQSHQPNSRIDLWYIADSREANPLPKTVEKEFFLQCIRDHVRAMPQSRTKISDLLSTVRTAWDKANIVSHQVDRINVTFPTKVTKTSDSSISMTSSLLLIPLETRVEVTLNLSGFSGPDGVNVDISTEAKVLYGEQFNVGKVGEFLATRIGNKVGSGDEEWSNVVLELHEKLIARGTK</sequence>
<evidence type="ECO:0000313" key="4">
    <source>
        <dbReference type="EMBL" id="KAK5992720.1"/>
    </source>
</evidence>
<feature type="region of interest" description="Disordered" evidence="2">
    <location>
        <begin position="823"/>
        <end position="958"/>
    </location>
</feature>
<dbReference type="Proteomes" id="UP001338125">
    <property type="component" value="Unassembled WGS sequence"/>
</dbReference>
<reference evidence="4 5" key="1">
    <citation type="submission" date="2024-01" db="EMBL/GenBank/DDBJ databases">
        <title>Complete genome of Cladobotryum mycophilum ATHUM6906.</title>
        <authorList>
            <person name="Christinaki A.C."/>
            <person name="Myridakis A.I."/>
            <person name="Kouvelis V.N."/>
        </authorList>
    </citation>
    <scope>NUCLEOTIDE SEQUENCE [LARGE SCALE GENOMIC DNA]</scope>
    <source>
        <strain evidence="4 5">ATHUM6906</strain>
    </source>
</reference>
<evidence type="ECO:0000313" key="5">
    <source>
        <dbReference type="Proteomes" id="UP001338125"/>
    </source>
</evidence>
<evidence type="ECO:0000259" key="3">
    <source>
        <dbReference type="SMART" id="SM00787"/>
    </source>
</evidence>
<evidence type="ECO:0000256" key="2">
    <source>
        <dbReference type="SAM" id="MobiDB-lite"/>
    </source>
</evidence>
<feature type="compositionally biased region" description="Polar residues" evidence="2">
    <location>
        <begin position="704"/>
        <end position="727"/>
    </location>
</feature>
<feature type="region of interest" description="Disordered" evidence="2">
    <location>
        <begin position="161"/>
        <end position="334"/>
    </location>
</feature>
<feature type="region of interest" description="Disordered" evidence="2">
    <location>
        <begin position="32"/>
        <end position="53"/>
    </location>
</feature>
<feature type="compositionally biased region" description="Basic and acidic residues" evidence="2">
    <location>
        <begin position="110"/>
        <end position="130"/>
    </location>
</feature>
<feature type="compositionally biased region" description="Acidic residues" evidence="2">
    <location>
        <begin position="881"/>
        <end position="890"/>
    </location>
</feature>
<feature type="compositionally biased region" description="Polar residues" evidence="2">
    <location>
        <begin position="167"/>
        <end position="180"/>
    </location>
</feature>
<feature type="region of interest" description="Disordered" evidence="2">
    <location>
        <begin position="618"/>
        <end position="639"/>
    </location>
</feature>
<feature type="region of interest" description="Disordered" evidence="2">
    <location>
        <begin position="653"/>
        <end position="727"/>
    </location>
</feature>
<organism evidence="4 5">
    <name type="scientific">Cladobotryum mycophilum</name>
    <dbReference type="NCBI Taxonomy" id="491253"/>
    <lineage>
        <taxon>Eukaryota</taxon>
        <taxon>Fungi</taxon>
        <taxon>Dikarya</taxon>
        <taxon>Ascomycota</taxon>
        <taxon>Pezizomycotina</taxon>
        <taxon>Sordariomycetes</taxon>
        <taxon>Hypocreomycetidae</taxon>
        <taxon>Hypocreales</taxon>
        <taxon>Hypocreaceae</taxon>
        <taxon>Cladobotryum</taxon>
    </lineage>
</organism>
<feature type="compositionally biased region" description="Polar residues" evidence="2">
    <location>
        <begin position="203"/>
        <end position="212"/>
    </location>
</feature>
<feature type="compositionally biased region" description="Polar residues" evidence="2">
    <location>
        <begin position="306"/>
        <end position="315"/>
    </location>
</feature>
<proteinExistence type="predicted"/>
<dbReference type="InterPro" id="IPR033338">
    <property type="entry name" value="Spc105/Spc7"/>
</dbReference>
<accession>A0ABR0SLT1</accession>
<feature type="compositionally biased region" description="Acidic residues" evidence="2">
    <location>
        <begin position="286"/>
        <end position="295"/>
    </location>
</feature>
<keyword evidence="5" id="KW-1185">Reference proteome</keyword>
<dbReference type="Pfam" id="PF08317">
    <property type="entry name" value="Spc7"/>
    <property type="match status" value="1"/>
</dbReference>
<feature type="compositionally biased region" description="Acidic residues" evidence="2">
    <location>
        <begin position="213"/>
        <end position="239"/>
    </location>
</feature>
<feature type="compositionally biased region" description="Acidic residues" evidence="2">
    <location>
        <begin position="260"/>
        <end position="269"/>
    </location>
</feature>
<feature type="coiled-coil region" evidence="1">
    <location>
        <begin position="1187"/>
        <end position="1242"/>
    </location>
</feature>
<name>A0ABR0SLT1_9HYPO</name>
<dbReference type="EMBL" id="JAVFKD010000012">
    <property type="protein sequence ID" value="KAK5992720.1"/>
    <property type="molecule type" value="Genomic_DNA"/>
</dbReference>
<dbReference type="SMART" id="SM01315">
    <property type="entry name" value="Spc7_N"/>
    <property type="match status" value="1"/>
</dbReference>
<feature type="compositionally biased region" description="Polar residues" evidence="2">
    <location>
        <begin position="656"/>
        <end position="672"/>
    </location>
</feature>
<dbReference type="PANTHER" id="PTHR28260">
    <property type="entry name" value="SPINDLE POLE BODY COMPONENT SPC105"/>
    <property type="match status" value="1"/>
</dbReference>
<dbReference type="InterPro" id="IPR040850">
    <property type="entry name" value="Knl1_RWD_C"/>
</dbReference>
<feature type="compositionally biased region" description="Low complexity" evidence="2">
    <location>
        <begin position="691"/>
        <end position="703"/>
    </location>
</feature>
<dbReference type="Pfam" id="PF18210">
    <property type="entry name" value="Knl1_RWD_C"/>
    <property type="match status" value="1"/>
</dbReference>
<dbReference type="SMART" id="SM00787">
    <property type="entry name" value="Spc7"/>
    <property type="match status" value="1"/>
</dbReference>
<dbReference type="InterPro" id="IPR013253">
    <property type="entry name" value="Spc7_domain"/>
</dbReference>
<dbReference type="Pfam" id="PF15402">
    <property type="entry name" value="MELT_2"/>
    <property type="match status" value="8"/>
</dbReference>
<feature type="domain" description="Spc7 kinetochore protein" evidence="3">
    <location>
        <begin position="974"/>
        <end position="1293"/>
    </location>
</feature>
<gene>
    <name evidence="4" type="ORF">PT974_06136</name>
</gene>
<protein>
    <submittedName>
        <fullName evidence="4">Kinetochore spc7-like protein</fullName>
    </submittedName>
</protein>
<evidence type="ECO:0000256" key="1">
    <source>
        <dbReference type="SAM" id="Coils"/>
    </source>
</evidence>